<evidence type="ECO:0000259" key="1">
    <source>
        <dbReference type="Pfam" id="PF00561"/>
    </source>
</evidence>
<dbReference type="InterPro" id="IPR000073">
    <property type="entry name" value="AB_hydrolase_1"/>
</dbReference>
<dbReference type="Gene3D" id="3.40.50.1820">
    <property type="entry name" value="alpha/beta hydrolase"/>
    <property type="match status" value="1"/>
</dbReference>
<dbReference type="InterPro" id="IPR050266">
    <property type="entry name" value="AB_hydrolase_sf"/>
</dbReference>
<feature type="domain" description="AB hydrolase-1" evidence="1">
    <location>
        <begin position="54"/>
        <end position="179"/>
    </location>
</feature>
<reference evidence="3" key="1">
    <citation type="journal article" date="2019" name="Int. J. Syst. Evol. Microbiol.">
        <title>The Global Catalogue of Microorganisms (GCM) 10K type strain sequencing project: providing services to taxonomists for standard genome sequencing and annotation.</title>
        <authorList>
            <consortium name="The Broad Institute Genomics Platform"/>
            <consortium name="The Broad Institute Genome Sequencing Center for Infectious Disease"/>
            <person name="Wu L."/>
            <person name="Ma J."/>
        </authorList>
    </citation>
    <scope>NUCLEOTIDE SEQUENCE [LARGE SCALE GENOMIC DNA]</scope>
    <source>
        <strain evidence="3">CGMCC 4.7677</strain>
    </source>
</reference>
<dbReference type="PANTHER" id="PTHR43798">
    <property type="entry name" value="MONOACYLGLYCEROL LIPASE"/>
    <property type="match status" value="1"/>
</dbReference>
<evidence type="ECO:0000313" key="2">
    <source>
        <dbReference type="EMBL" id="GHF01351.1"/>
    </source>
</evidence>
<name>A0ABQ3J5U7_9PSEU</name>
<dbReference type="RefSeq" id="WP_191246312.1">
    <property type="nucleotide sequence ID" value="NZ_BNAU01000004.1"/>
</dbReference>
<evidence type="ECO:0000313" key="3">
    <source>
        <dbReference type="Proteomes" id="UP000605897"/>
    </source>
</evidence>
<accession>A0ABQ3J5U7</accession>
<dbReference type="Pfam" id="PF00561">
    <property type="entry name" value="Abhydrolase_1"/>
    <property type="match status" value="1"/>
</dbReference>
<dbReference type="PANTHER" id="PTHR43798:SF33">
    <property type="entry name" value="HYDROLASE, PUTATIVE (AFU_ORTHOLOGUE AFUA_2G14860)-RELATED"/>
    <property type="match status" value="1"/>
</dbReference>
<sequence>MGRVGGFRSPSNRARYDAVYDEGLRALPEPAAVHDVPTSFGTVRVYRFGAGDDPLVLLPGRCGTSILFRTHLPRLARRHRVHTVDLLGEPGRSEQTASIRDAEDQARWLDETLAGLGLDTAHLLGVSSGGWLAANLAIRRPARVLSVTLADPVATFAPLPPALVLRAIPVGLPYVSSWARPRFLAWITGADPADAVEGRLVSAGFQHFRIALPRPVPFTGEQLRGIGAPVLALIGGRSVVHDPRRAVARARELLRHGEAELWPDAAHAMAADEVTERTLRFLSGG</sequence>
<protein>
    <submittedName>
        <fullName evidence="2">Carboxylesterase</fullName>
    </submittedName>
</protein>
<dbReference type="SUPFAM" id="SSF53474">
    <property type="entry name" value="alpha/beta-Hydrolases"/>
    <property type="match status" value="1"/>
</dbReference>
<dbReference type="Proteomes" id="UP000605897">
    <property type="component" value="Unassembled WGS sequence"/>
</dbReference>
<proteinExistence type="predicted"/>
<dbReference type="EMBL" id="BNAU01000004">
    <property type="protein sequence ID" value="GHF01351.1"/>
    <property type="molecule type" value="Genomic_DNA"/>
</dbReference>
<keyword evidence="3" id="KW-1185">Reference proteome</keyword>
<gene>
    <name evidence="2" type="ORF">GCM10017786_38000</name>
</gene>
<organism evidence="2 3">
    <name type="scientific">Amycolatopsis deserti</name>
    <dbReference type="NCBI Taxonomy" id="185696"/>
    <lineage>
        <taxon>Bacteria</taxon>
        <taxon>Bacillati</taxon>
        <taxon>Actinomycetota</taxon>
        <taxon>Actinomycetes</taxon>
        <taxon>Pseudonocardiales</taxon>
        <taxon>Pseudonocardiaceae</taxon>
        <taxon>Amycolatopsis</taxon>
    </lineage>
</organism>
<dbReference type="InterPro" id="IPR029058">
    <property type="entry name" value="AB_hydrolase_fold"/>
</dbReference>
<comment type="caution">
    <text evidence="2">The sequence shown here is derived from an EMBL/GenBank/DDBJ whole genome shotgun (WGS) entry which is preliminary data.</text>
</comment>